<dbReference type="HOGENOM" id="CLU_1720641_0_0_6"/>
<proteinExistence type="predicted"/>
<dbReference type="Proteomes" id="UP000000593">
    <property type="component" value="Chromosome 1"/>
</dbReference>
<dbReference type="AlphaFoldDB" id="Q6LRQ0"/>
<gene>
    <name evidence="1" type="ordered locus">PBPRA1615</name>
</gene>
<dbReference type="RefSeq" id="WP_011218342.1">
    <property type="nucleotide sequence ID" value="NC_006370.1"/>
</dbReference>
<accession>Q6LRQ0</accession>
<dbReference type="KEGG" id="ppr:PBPRA1615"/>
<evidence type="ECO:0000313" key="1">
    <source>
        <dbReference type="EMBL" id="CAG20026.1"/>
    </source>
</evidence>
<reference evidence="2" key="1">
    <citation type="journal article" date="2005" name="Science">
        <title>Life at depth: Photobacterium profundum genome sequence and expression analysis.</title>
        <authorList>
            <person name="Vezzi A."/>
            <person name="Campanaro S."/>
            <person name="D'Angelo M."/>
            <person name="Simonato F."/>
            <person name="Vitulo N."/>
            <person name="Lauro F.M."/>
            <person name="Cestaro A."/>
            <person name="Malacrida G."/>
            <person name="Simionati B."/>
            <person name="Cannata N."/>
            <person name="Romualdi C."/>
            <person name="Bartlett D.H."/>
            <person name="Valle G."/>
        </authorList>
    </citation>
    <scope>NUCLEOTIDE SEQUENCE [LARGE SCALE GENOMIC DNA]</scope>
    <source>
        <strain evidence="2">ATCC BAA-1253 / SS9</strain>
    </source>
</reference>
<sequence>MGKLIETRFIVDEASIKSEFGYCWLTKADVKQLYILNLAGNFEIGAEKKVGHVCIQSKEDFDIIELDELDDQSLIRKQFNLGKIELRPKEPSVFIEITSSYLKHIWELCSSKKHVVSITFTTEDSVLQVREIASILVEIEKREATKKRGFFG</sequence>
<organism evidence="1 2">
    <name type="scientific">Photobacterium profundum (strain SS9)</name>
    <dbReference type="NCBI Taxonomy" id="298386"/>
    <lineage>
        <taxon>Bacteria</taxon>
        <taxon>Pseudomonadati</taxon>
        <taxon>Pseudomonadota</taxon>
        <taxon>Gammaproteobacteria</taxon>
        <taxon>Vibrionales</taxon>
        <taxon>Vibrionaceae</taxon>
        <taxon>Photobacterium</taxon>
    </lineage>
</organism>
<evidence type="ECO:0000313" key="2">
    <source>
        <dbReference type="Proteomes" id="UP000000593"/>
    </source>
</evidence>
<protein>
    <submittedName>
        <fullName evidence="1">Uncharacterized protein</fullName>
    </submittedName>
</protein>
<name>Q6LRQ0_PHOPR</name>
<keyword evidence="2" id="KW-1185">Reference proteome</keyword>
<dbReference type="EMBL" id="CR378668">
    <property type="protein sequence ID" value="CAG20026.1"/>
    <property type="molecule type" value="Genomic_DNA"/>
</dbReference>